<dbReference type="AlphaFoldDB" id="A0A8T0C2U8"/>
<evidence type="ECO:0000313" key="1">
    <source>
        <dbReference type="EMBL" id="KAF7783606.1"/>
    </source>
</evidence>
<reference evidence="1 2" key="1">
    <citation type="journal article" date="2012" name="J. Bacteriol.">
        <title>Genome sequence of the cycloprodigiosin-producing bacterial strain Pseudoalteromonas rubra ATCC 29570(T).</title>
        <authorList>
            <person name="Xie B.B."/>
            <person name="Shu Y.L."/>
            <person name="Qin Q.L."/>
            <person name="Rong J.C."/>
            <person name="Zhang X.Y."/>
            <person name="Chen X.L."/>
            <person name="Zhou B.C."/>
            <person name="Zhang Y.Z."/>
        </authorList>
    </citation>
    <scope>NUCLEOTIDE SEQUENCE [LARGE SCALE GENOMIC DNA]</scope>
    <source>
        <strain evidence="1 2">DSM 6842</strain>
    </source>
</reference>
<gene>
    <name evidence="1" type="ORF">PRUB_a3424</name>
</gene>
<protein>
    <submittedName>
        <fullName evidence="1">Uncharacterized protein</fullName>
    </submittedName>
</protein>
<comment type="caution">
    <text evidence="1">The sequence shown here is derived from an EMBL/GenBank/DDBJ whole genome shotgun (WGS) entry which is preliminary data.</text>
</comment>
<proteinExistence type="predicted"/>
<accession>A0A8T0C2U8</accession>
<evidence type="ECO:0000313" key="2">
    <source>
        <dbReference type="Proteomes" id="UP000016480"/>
    </source>
</evidence>
<sequence>MGQDLSYNKSEVSFGSVACKNVFFNETLFNERELHNYHKAFFSDLDIKNGSTVLNVEITCNGTTWPKFGAFVIHADSKTFVSYSGYIYALKRKST</sequence>
<name>A0A8T0C2U8_9GAMM</name>
<organism evidence="1 2">
    <name type="scientific">Pseudoalteromonas rubra</name>
    <dbReference type="NCBI Taxonomy" id="43658"/>
    <lineage>
        <taxon>Bacteria</taxon>
        <taxon>Pseudomonadati</taxon>
        <taxon>Pseudomonadota</taxon>
        <taxon>Gammaproteobacteria</taxon>
        <taxon>Alteromonadales</taxon>
        <taxon>Pseudoalteromonadaceae</taxon>
        <taxon>Pseudoalteromonas</taxon>
    </lineage>
</organism>
<dbReference type="Proteomes" id="UP000016480">
    <property type="component" value="Unassembled WGS sequence"/>
</dbReference>
<dbReference type="EMBL" id="AHCD03000043">
    <property type="protein sequence ID" value="KAF7783606.1"/>
    <property type="molecule type" value="Genomic_DNA"/>
</dbReference>